<evidence type="ECO:0000313" key="2">
    <source>
        <dbReference type="Proteomes" id="UP000530514"/>
    </source>
</evidence>
<reference evidence="1 2" key="1">
    <citation type="submission" date="2020-07" db="EMBL/GenBank/DDBJ databases">
        <authorList>
            <person name="Feng H."/>
        </authorList>
    </citation>
    <scope>NUCLEOTIDE SEQUENCE [LARGE SCALE GENOMIC DNA]</scope>
    <source>
        <strain evidence="2">s-11</strain>
    </source>
</reference>
<sequence>MSTITSAGIPAKKSYYRLLEASFDRAKRLLDEMNSHPEKYTPERKRDTLAYLTHLQNEMRKLKIDPQ</sequence>
<dbReference type="RefSeq" id="WP_033102095.1">
    <property type="nucleotide sequence ID" value="NZ_JACEIP010000020.1"/>
</dbReference>
<name>A0A7W2AIF6_9BACL</name>
<comment type="caution">
    <text evidence="1">The sequence shown here is derived from an EMBL/GenBank/DDBJ whole genome shotgun (WGS) entry which is preliminary data.</text>
</comment>
<gene>
    <name evidence="1" type="ORF">H1164_12630</name>
</gene>
<dbReference type="OrthoDB" id="9953483at2"/>
<accession>A0A7W2AIF6</accession>
<dbReference type="Proteomes" id="UP000530514">
    <property type="component" value="Unassembled WGS sequence"/>
</dbReference>
<dbReference type="EMBL" id="JACEIP010000020">
    <property type="protein sequence ID" value="MBA4543736.1"/>
    <property type="molecule type" value="Genomic_DNA"/>
</dbReference>
<organism evidence="1 2">
    <name type="scientific">Thermoactinomyces daqus</name>
    <dbReference type="NCBI Taxonomy" id="1329516"/>
    <lineage>
        <taxon>Bacteria</taxon>
        <taxon>Bacillati</taxon>
        <taxon>Bacillota</taxon>
        <taxon>Bacilli</taxon>
        <taxon>Bacillales</taxon>
        <taxon>Thermoactinomycetaceae</taxon>
        <taxon>Thermoactinomyces</taxon>
    </lineage>
</organism>
<dbReference type="AlphaFoldDB" id="A0A7W2AIF6"/>
<keyword evidence="2" id="KW-1185">Reference proteome</keyword>
<protein>
    <submittedName>
        <fullName evidence="1">Uncharacterized protein</fullName>
    </submittedName>
</protein>
<proteinExistence type="predicted"/>
<evidence type="ECO:0000313" key="1">
    <source>
        <dbReference type="EMBL" id="MBA4543736.1"/>
    </source>
</evidence>